<accession>A0AAJ1SC03</accession>
<gene>
    <name evidence="1" type="ORF">QXL92_33790</name>
</gene>
<reference evidence="1" key="1">
    <citation type="submission" date="2023-06" db="EMBL/GenBank/DDBJ databases">
        <title>Identification of two novel mycobacterium reveal diversities and complexities of Mycobacterium gordonae clade.</title>
        <authorList>
            <person name="Matsumoto Y."/>
            <person name="Nakamura S."/>
            <person name="Motooka D."/>
            <person name="Fukushima K."/>
        </authorList>
    </citation>
    <scope>NUCLEOTIDE SEQUENCE</scope>
    <source>
        <strain evidence="1">TY812</strain>
    </source>
</reference>
<dbReference type="Proteomes" id="UP001229081">
    <property type="component" value="Unassembled WGS sequence"/>
</dbReference>
<comment type="caution">
    <text evidence="1">The sequence shown here is derived from an EMBL/GenBank/DDBJ whole genome shotgun (WGS) entry which is preliminary data.</text>
</comment>
<proteinExistence type="predicted"/>
<evidence type="ECO:0000313" key="2">
    <source>
        <dbReference type="Proteomes" id="UP001229081"/>
    </source>
</evidence>
<sequence length="52" mass="5807">MNATEGLALRDRELADEDNLVRIDGGLNDEQELIWRLPGSSIIDELNKLLGD</sequence>
<protein>
    <submittedName>
        <fullName evidence="1">Uncharacterized protein</fullName>
    </submittedName>
</protein>
<organism evidence="1 2">
    <name type="scientific">Mycobacterium paragordonae</name>
    <dbReference type="NCBI Taxonomy" id="1389713"/>
    <lineage>
        <taxon>Bacteria</taxon>
        <taxon>Bacillati</taxon>
        <taxon>Actinomycetota</taxon>
        <taxon>Actinomycetes</taxon>
        <taxon>Mycobacteriales</taxon>
        <taxon>Mycobacteriaceae</taxon>
        <taxon>Mycobacterium</taxon>
    </lineage>
</organism>
<evidence type="ECO:0000313" key="1">
    <source>
        <dbReference type="EMBL" id="MDP7739702.1"/>
    </source>
</evidence>
<name>A0AAJ1SC03_9MYCO</name>
<dbReference type="AlphaFoldDB" id="A0AAJ1SC03"/>
<dbReference type="RefSeq" id="WP_306256130.1">
    <property type="nucleotide sequence ID" value="NZ_JAUFSA010000007.1"/>
</dbReference>
<dbReference type="EMBL" id="JAUFSA010000007">
    <property type="protein sequence ID" value="MDP7739702.1"/>
    <property type="molecule type" value="Genomic_DNA"/>
</dbReference>